<dbReference type="EMBL" id="JANPWE010000004">
    <property type="protein sequence ID" value="MCR6545777.1"/>
    <property type="molecule type" value="Genomic_DNA"/>
</dbReference>
<dbReference type="RefSeq" id="WP_257913320.1">
    <property type="nucleotide sequence ID" value="NZ_JANPWE010000004.1"/>
</dbReference>
<dbReference type="Pfam" id="PF23750">
    <property type="entry name" value="RsgI_M"/>
    <property type="match status" value="1"/>
</dbReference>
<feature type="transmembrane region" description="Helical" evidence="7">
    <location>
        <begin position="55"/>
        <end position="74"/>
    </location>
</feature>
<dbReference type="InterPro" id="IPR024449">
    <property type="entry name" value="Anti-sigma_RsgI_N"/>
</dbReference>
<organism evidence="9 10">
    <name type="scientific">Dehalobacterium formicoaceticum</name>
    <dbReference type="NCBI Taxonomy" id="51515"/>
    <lineage>
        <taxon>Bacteria</taxon>
        <taxon>Bacillati</taxon>
        <taxon>Bacillota</taxon>
        <taxon>Clostridia</taxon>
        <taxon>Eubacteriales</taxon>
        <taxon>Peptococcaceae</taxon>
        <taxon>Dehalobacterium</taxon>
    </lineage>
</organism>
<dbReference type="Proteomes" id="UP001524944">
    <property type="component" value="Unassembled WGS sequence"/>
</dbReference>
<evidence type="ECO:0000256" key="6">
    <source>
        <dbReference type="SAM" id="MobiDB-lite"/>
    </source>
</evidence>
<dbReference type="Pfam" id="PF12791">
    <property type="entry name" value="RsgI_N"/>
    <property type="match status" value="1"/>
</dbReference>
<accession>A0ABT1Y4H2</accession>
<evidence type="ECO:0000256" key="5">
    <source>
        <dbReference type="ARBA" id="ARBA00023136"/>
    </source>
</evidence>
<evidence type="ECO:0000256" key="4">
    <source>
        <dbReference type="ARBA" id="ARBA00022989"/>
    </source>
</evidence>
<gene>
    <name evidence="9" type="ORF">NVS47_09695</name>
</gene>
<evidence type="ECO:0000256" key="3">
    <source>
        <dbReference type="ARBA" id="ARBA00022692"/>
    </source>
</evidence>
<keyword evidence="5 7" id="KW-0472">Membrane</keyword>
<comment type="caution">
    <text evidence="9">The sequence shown here is derived from an EMBL/GenBank/DDBJ whole genome shotgun (WGS) entry which is preliminary data.</text>
</comment>
<comment type="subcellular location">
    <subcellularLocation>
        <location evidence="1">Cell membrane</location>
        <topology evidence="1">Single-pass membrane protein</topology>
    </subcellularLocation>
</comment>
<keyword evidence="2" id="KW-1003">Cell membrane</keyword>
<keyword evidence="4 7" id="KW-1133">Transmembrane helix</keyword>
<dbReference type="InterPro" id="IPR055431">
    <property type="entry name" value="RsgI_M"/>
</dbReference>
<sequence>MKKKQLIIMSIDKNYTVGYTEDGQFVKIPQKPAHQVGQMINYQPTKFGSRYHRGLAVAAAILLVFFAGIFSPFFQQEAAASYLSIGLNTGSLEIWTDHNNKVIETLYTDSLERLNQLELKGKDIYEAVAALTVEAKKCGLITEKKDDILLVNLIDIKEDSQHHVSEDKIKKIILEELNAKEYKGLMMMERHDKDYLTKANELNLTASQYQVYEKSSAKGHKLEMEKIKHGQIRSVLEEAGTTPEEIFEMPNNNMHNNTMNNTMHNNNHGMSAPIPTPNQNNETIAPEQSKDTMQEQEQEQDVESNNHMGKKSMQMDNYNKMHN</sequence>
<evidence type="ECO:0000256" key="7">
    <source>
        <dbReference type="SAM" id="Phobius"/>
    </source>
</evidence>
<feature type="region of interest" description="Disordered" evidence="6">
    <location>
        <begin position="271"/>
        <end position="323"/>
    </location>
</feature>
<protein>
    <submittedName>
        <fullName evidence="9">Anti-sigma factor domain-containing protein</fullName>
    </submittedName>
</protein>
<feature type="domain" description="RsgI N-terminal anti-sigma" evidence="8">
    <location>
        <begin position="4"/>
        <end position="51"/>
    </location>
</feature>
<evidence type="ECO:0000313" key="9">
    <source>
        <dbReference type="EMBL" id="MCR6545777.1"/>
    </source>
</evidence>
<dbReference type="PROSITE" id="PS51849">
    <property type="entry name" value="RSGI_N"/>
    <property type="match status" value="1"/>
</dbReference>
<evidence type="ECO:0000256" key="2">
    <source>
        <dbReference type="ARBA" id="ARBA00022475"/>
    </source>
</evidence>
<proteinExistence type="predicted"/>
<keyword evidence="3 7" id="KW-0812">Transmembrane</keyword>
<evidence type="ECO:0000256" key="1">
    <source>
        <dbReference type="ARBA" id="ARBA00004162"/>
    </source>
</evidence>
<evidence type="ECO:0000259" key="8">
    <source>
        <dbReference type="PROSITE" id="PS51849"/>
    </source>
</evidence>
<keyword evidence="10" id="KW-1185">Reference proteome</keyword>
<evidence type="ECO:0000313" key="10">
    <source>
        <dbReference type="Proteomes" id="UP001524944"/>
    </source>
</evidence>
<reference evidence="9 10" key="1">
    <citation type="submission" date="2022-08" db="EMBL/GenBank/DDBJ databases">
        <title>Proteogenomics of the novel Dehalobacterium formicoaceticum strain EZ94 highlights a key role of methyltransferases during anaerobic dichloromethane degradation.</title>
        <authorList>
            <person name="Wasmund K."/>
        </authorList>
    </citation>
    <scope>NUCLEOTIDE SEQUENCE [LARGE SCALE GENOMIC DNA]</scope>
    <source>
        <strain evidence="9 10">EZ94</strain>
    </source>
</reference>
<name>A0ABT1Y4H2_9FIRM</name>